<dbReference type="EMBL" id="CP089275">
    <property type="protein sequence ID" value="USP74696.1"/>
    <property type="molecule type" value="Genomic_DNA"/>
</dbReference>
<dbReference type="PROSITE" id="PS00028">
    <property type="entry name" value="ZINC_FINGER_C2H2_1"/>
    <property type="match status" value="1"/>
</dbReference>
<feature type="compositionally biased region" description="Polar residues" evidence="2">
    <location>
        <begin position="172"/>
        <end position="182"/>
    </location>
</feature>
<keyword evidence="1" id="KW-0862">Zinc</keyword>
<feature type="compositionally biased region" description="Low complexity" evidence="2">
    <location>
        <begin position="190"/>
        <end position="215"/>
    </location>
</feature>
<sequence length="554" mass="62360">MMEQQRVDDWEPPLWNENEVDPSWFQEFLATDVTQDATTTASTLPAAFVFDTLTSDINCEDLDSGTGSVPSGAIDLTSFTSDAVLSQPIESHHRPPVPRQRTLPRRRSKYMIRRSVGTSSPIAIPVSNPQYEYEQEQSLAMHRWRNSPPEDEAASLTAICNALDGRTLDVSPRNSQQYSRNAFQKYRGPSSTTSLESAGSESSLRSGNSSHSATSQKRRSQTRTRPKGKAKIKNSNDPERIFKCTFCCDTFKTKYDWARHEKSLHLNMEEWVCTPHGASVVLPLTGRVHCAYCSALDPTPSHLQQHNHMACDNGRSTPRIFRRKDHLVQHLRLVHGLDTLPLIDDWKLDSAPVTSRCGICDISLSSWDERADHLTAHFREGKTMEDWKGEHGFEPAVTARVANAFPPYLIASQAKTVIPFSATNPGSIDHTNQLISHLQLEEATSALRTEDMRDEDDPTLDESLAALRTLSFQHNYDFAKALTSHLSHFARQQMLSGIIPTDEMFQRESRRLFYQDEEDGWNQTIADNPNWLLDFRQQGGFIDSQSGASNSPGL</sequence>
<dbReference type="SMART" id="SM00355">
    <property type="entry name" value="ZnF_C2H2"/>
    <property type="match status" value="2"/>
</dbReference>
<dbReference type="Proteomes" id="UP001056012">
    <property type="component" value="Chromosome 2"/>
</dbReference>
<accession>A0A9Q8Z203</accession>
<evidence type="ECO:0000256" key="1">
    <source>
        <dbReference type="PROSITE-ProRule" id="PRU00042"/>
    </source>
</evidence>
<dbReference type="OrthoDB" id="5399138at2759"/>
<protein>
    <recommendedName>
        <fullName evidence="3">C2H2-type domain-containing protein</fullName>
    </recommendedName>
</protein>
<dbReference type="InterPro" id="IPR013087">
    <property type="entry name" value="Znf_C2H2_type"/>
</dbReference>
<keyword evidence="5" id="KW-1185">Reference proteome</keyword>
<evidence type="ECO:0000313" key="4">
    <source>
        <dbReference type="EMBL" id="USP74696.1"/>
    </source>
</evidence>
<feature type="domain" description="C2H2-type" evidence="3">
    <location>
        <begin position="242"/>
        <end position="270"/>
    </location>
</feature>
<dbReference type="PROSITE" id="PS50157">
    <property type="entry name" value="ZINC_FINGER_C2H2_2"/>
    <property type="match status" value="1"/>
</dbReference>
<dbReference type="GO" id="GO:0008270">
    <property type="term" value="F:zinc ion binding"/>
    <property type="evidence" value="ECO:0007669"/>
    <property type="project" value="UniProtKB-KW"/>
</dbReference>
<dbReference type="VEuPathDB" id="FungiDB:yc1106_01970"/>
<feature type="region of interest" description="Disordered" evidence="2">
    <location>
        <begin position="167"/>
        <end position="234"/>
    </location>
</feature>
<dbReference type="AlphaFoldDB" id="A0A9Q8Z203"/>
<evidence type="ECO:0000256" key="2">
    <source>
        <dbReference type="SAM" id="MobiDB-lite"/>
    </source>
</evidence>
<feature type="compositionally biased region" description="Basic residues" evidence="2">
    <location>
        <begin position="216"/>
        <end position="232"/>
    </location>
</feature>
<keyword evidence="1" id="KW-0863">Zinc-finger</keyword>
<reference evidence="4" key="1">
    <citation type="submission" date="2021-12" db="EMBL/GenBank/DDBJ databases">
        <title>Curvularia clavata genome.</title>
        <authorList>
            <person name="Cao Y."/>
        </authorList>
    </citation>
    <scope>NUCLEOTIDE SEQUENCE</scope>
    <source>
        <strain evidence="4">Yc1106</strain>
    </source>
</reference>
<name>A0A9Q8Z203_CURCL</name>
<proteinExistence type="predicted"/>
<evidence type="ECO:0000259" key="3">
    <source>
        <dbReference type="PROSITE" id="PS50157"/>
    </source>
</evidence>
<organism evidence="4 5">
    <name type="scientific">Curvularia clavata</name>
    <dbReference type="NCBI Taxonomy" id="95742"/>
    <lineage>
        <taxon>Eukaryota</taxon>
        <taxon>Fungi</taxon>
        <taxon>Dikarya</taxon>
        <taxon>Ascomycota</taxon>
        <taxon>Pezizomycotina</taxon>
        <taxon>Dothideomycetes</taxon>
        <taxon>Pleosporomycetidae</taxon>
        <taxon>Pleosporales</taxon>
        <taxon>Pleosporineae</taxon>
        <taxon>Pleosporaceae</taxon>
        <taxon>Curvularia</taxon>
    </lineage>
</organism>
<keyword evidence="1" id="KW-0479">Metal-binding</keyword>
<gene>
    <name evidence="4" type="ORF">yc1106_01970</name>
</gene>
<evidence type="ECO:0000313" key="5">
    <source>
        <dbReference type="Proteomes" id="UP001056012"/>
    </source>
</evidence>